<evidence type="ECO:0000313" key="1">
    <source>
        <dbReference type="EMBL" id="GFO30590.1"/>
    </source>
</evidence>
<reference evidence="1 2" key="1">
    <citation type="journal article" date="2021" name="Elife">
        <title>Chloroplast acquisition without the gene transfer in kleptoplastic sea slugs, Plakobranchus ocellatus.</title>
        <authorList>
            <person name="Maeda T."/>
            <person name="Takahashi S."/>
            <person name="Yoshida T."/>
            <person name="Shimamura S."/>
            <person name="Takaki Y."/>
            <person name="Nagai Y."/>
            <person name="Toyoda A."/>
            <person name="Suzuki Y."/>
            <person name="Arimoto A."/>
            <person name="Ishii H."/>
            <person name="Satoh N."/>
            <person name="Nishiyama T."/>
            <person name="Hasebe M."/>
            <person name="Maruyama T."/>
            <person name="Minagawa J."/>
            <person name="Obokata J."/>
            <person name="Shigenobu S."/>
        </authorList>
    </citation>
    <scope>NUCLEOTIDE SEQUENCE [LARGE SCALE GENOMIC DNA]</scope>
</reference>
<dbReference type="Proteomes" id="UP000735302">
    <property type="component" value="Unassembled WGS sequence"/>
</dbReference>
<organism evidence="1 2">
    <name type="scientific">Plakobranchus ocellatus</name>
    <dbReference type="NCBI Taxonomy" id="259542"/>
    <lineage>
        <taxon>Eukaryota</taxon>
        <taxon>Metazoa</taxon>
        <taxon>Spiralia</taxon>
        <taxon>Lophotrochozoa</taxon>
        <taxon>Mollusca</taxon>
        <taxon>Gastropoda</taxon>
        <taxon>Heterobranchia</taxon>
        <taxon>Euthyneura</taxon>
        <taxon>Panpulmonata</taxon>
        <taxon>Sacoglossa</taxon>
        <taxon>Placobranchoidea</taxon>
        <taxon>Plakobranchidae</taxon>
        <taxon>Plakobranchus</taxon>
    </lineage>
</organism>
<evidence type="ECO:0000313" key="2">
    <source>
        <dbReference type="Proteomes" id="UP000735302"/>
    </source>
</evidence>
<name>A0AAV4CFU7_9GAST</name>
<dbReference type="EMBL" id="BLXT01006250">
    <property type="protein sequence ID" value="GFO30590.1"/>
    <property type="molecule type" value="Genomic_DNA"/>
</dbReference>
<gene>
    <name evidence="1" type="ORF">PoB_005709500</name>
</gene>
<dbReference type="AlphaFoldDB" id="A0AAV4CFU7"/>
<comment type="caution">
    <text evidence="1">The sequence shown here is derived from an EMBL/GenBank/DDBJ whole genome shotgun (WGS) entry which is preliminary data.</text>
</comment>
<protein>
    <submittedName>
        <fullName evidence="1">Uncharacterized protein</fullName>
    </submittedName>
</protein>
<sequence>MNRQPDPDHWTLMTTHSALTDRWTFIAWTRPQGQQEEPDRAISRSAAFKCACVRSNPPAQVDENWSAKT</sequence>
<accession>A0AAV4CFU7</accession>
<proteinExistence type="predicted"/>
<keyword evidence="2" id="KW-1185">Reference proteome</keyword>